<dbReference type="HOGENOM" id="CLU_2305864_0_0_1"/>
<gene>
    <name evidence="2" type="ORF">CGLO_03857</name>
</gene>
<reference evidence="3" key="1">
    <citation type="journal article" date="2013" name="Mol. Plant Microbe Interact.">
        <title>Global aspects of pacC regulation of pathogenicity genes in Colletotrichum gloeosporioides as revealed by transcriptome analysis.</title>
        <authorList>
            <person name="Alkan N."/>
            <person name="Meng X."/>
            <person name="Friedlander G."/>
            <person name="Reuveni E."/>
            <person name="Sukno S."/>
            <person name="Sherman A."/>
            <person name="Thon M."/>
            <person name="Fluhr R."/>
            <person name="Prusky D."/>
        </authorList>
    </citation>
    <scope>NUCLEOTIDE SEQUENCE [LARGE SCALE GENOMIC DNA]</scope>
    <source>
        <strain evidence="3">Cg-14</strain>
    </source>
</reference>
<feature type="region of interest" description="Disordered" evidence="1">
    <location>
        <begin position="63"/>
        <end position="83"/>
    </location>
</feature>
<dbReference type="AlphaFoldDB" id="T0KKM8"/>
<protein>
    <submittedName>
        <fullName evidence="2">Uncharacterized protein</fullName>
    </submittedName>
</protein>
<name>T0KKM8_COLGC</name>
<comment type="caution">
    <text evidence="2">The sequence shown here is derived from an EMBL/GenBank/DDBJ whole genome shotgun (WGS) entry which is preliminary data.</text>
</comment>
<organism evidence="2 3">
    <name type="scientific">Colletotrichum gloeosporioides (strain Cg-14)</name>
    <name type="common">Anthracnose fungus</name>
    <name type="synonym">Glomerella cingulata</name>
    <dbReference type="NCBI Taxonomy" id="1237896"/>
    <lineage>
        <taxon>Eukaryota</taxon>
        <taxon>Fungi</taxon>
        <taxon>Dikarya</taxon>
        <taxon>Ascomycota</taxon>
        <taxon>Pezizomycotina</taxon>
        <taxon>Sordariomycetes</taxon>
        <taxon>Hypocreomycetidae</taxon>
        <taxon>Glomerellales</taxon>
        <taxon>Glomerellaceae</taxon>
        <taxon>Colletotrichum</taxon>
        <taxon>Colletotrichum gloeosporioides species complex</taxon>
    </lineage>
</organism>
<evidence type="ECO:0000313" key="3">
    <source>
        <dbReference type="Proteomes" id="UP000015530"/>
    </source>
</evidence>
<accession>T0KKM8</accession>
<dbReference type="Proteomes" id="UP000015530">
    <property type="component" value="Unassembled WGS sequence"/>
</dbReference>
<sequence length="100" mass="10965">MPVACQACPAWSLGSWSWELEAGQSLARTASQPIATGWQSVRTDRETEKHTDCPHGLTAIYTRSSLPRSSPNNPTPPVRLSPFVNVRTCQGHHGSDMRHA</sequence>
<evidence type="ECO:0000256" key="1">
    <source>
        <dbReference type="SAM" id="MobiDB-lite"/>
    </source>
</evidence>
<feature type="compositionally biased region" description="Low complexity" evidence="1">
    <location>
        <begin position="63"/>
        <end position="72"/>
    </location>
</feature>
<dbReference type="EMBL" id="AMYD01000786">
    <property type="protein sequence ID" value="EQB56147.1"/>
    <property type="molecule type" value="Genomic_DNA"/>
</dbReference>
<proteinExistence type="predicted"/>
<evidence type="ECO:0000313" key="2">
    <source>
        <dbReference type="EMBL" id="EQB56147.1"/>
    </source>
</evidence>